<comment type="caution">
    <text evidence="1">The sequence shown here is derived from an EMBL/GenBank/DDBJ whole genome shotgun (WGS) entry which is preliminary data.</text>
</comment>
<name>A0ACC1T448_9APHY</name>
<gene>
    <name evidence="1" type="ORF">NM688_g3946</name>
</gene>
<organism evidence="1 2">
    <name type="scientific">Phlebia brevispora</name>
    <dbReference type="NCBI Taxonomy" id="194682"/>
    <lineage>
        <taxon>Eukaryota</taxon>
        <taxon>Fungi</taxon>
        <taxon>Dikarya</taxon>
        <taxon>Basidiomycota</taxon>
        <taxon>Agaricomycotina</taxon>
        <taxon>Agaricomycetes</taxon>
        <taxon>Polyporales</taxon>
        <taxon>Meruliaceae</taxon>
        <taxon>Phlebia</taxon>
    </lineage>
</organism>
<proteinExistence type="predicted"/>
<evidence type="ECO:0000313" key="2">
    <source>
        <dbReference type="Proteomes" id="UP001148662"/>
    </source>
</evidence>
<evidence type="ECO:0000313" key="1">
    <source>
        <dbReference type="EMBL" id="KAJ3552826.1"/>
    </source>
</evidence>
<keyword evidence="2" id="KW-1185">Reference proteome</keyword>
<dbReference type="EMBL" id="JANHOG010000612">
    <property type="protein sequence ID" value="KAJ3552826.1"/>
    <property type="molecule type" value="Genomic_DNA"/>
</dbReference>
<reference evidence="1" key="1">
    <citation type="submission" date="2022-07" db="EMBL/GenBank/DDBJ databases">
        <title>Genome Sequence of Phlebia brevispora.</title>
        <authorList>
            <person name="Buettner E."/>
        </authorList>
    </citation>
    <scope>NUCLEOTIDE SEQUENCE</scope>
    <source>
        <strain evidence="1">MPL23</strain>
    </source>
</reference>
<accession>A0ACC1T448</accession>
<dbReference type="Proteomes" id="UP001148662">
    <property type="component" value="Unassembled WGS sequence"/>
</dbReference>
<sequence length="248" mass="28584">MFPGEEYKLLPDSPVQTDDDITIQHIRPPVRNSILRWIVAAQAIILLILLGALYNARSSPRLCSQLLYSPAQDAIVYETKRFHVTNNRSSVIYSSDPSIEVDKAWDDLYYDLAFSQISEAEARQLPNKTTPVAADPTKYITTLSVFHQLHCLNIIRKVVHSDYYADPVTGDIGPLLHEDLPEHVGHCLDFLRQGIIPITWYWKEDLQTVTAVMSVAHTCRKWENIEHWAKEHKLEYDFDKSVHVEDRF</sequence>
<protein>
    <submittedName>
        <fullName evidence="1">Uncharacterized protein</fullName>
    </submittedName>
</protein>